<gene>
    <name evidence="2" type="ORF">BS47DRAFT_1341477</name>
</gene>
<keyword evidence="3" id="KW-1185">Reference proteome</keyword>
<feature type="region of interest" description="Disordered" evidence="1">
    <location>
        <begin position="325"/>
        <end position="385"/>
    </location>
</feature>
<feature type="compositionally biased region" description="Pro residues" evidence="1">
    <location>
        <begin position="176"/>
        <end position="202"/>
    </location>
</feature>
<proteinExistence type="predicted"/>
<dbReference type="OrthoDB" id="3269480at2759"/>
<reference evidence="2" key="1">
    <citation type="journal article" date="2020" name="Nat. Commun.">
        <title>Large-scale genome sequencing of mycorrhizal fungi provides insights into the early evolution of symbiotic traits.</title>
        <authorList>
            <person name="Miyauchi S."/>
            <person name="Kiss E."/>
            <person name="Kuo A."/>
            <person name="Drula E."/>
            <person name="Kohler A."/>
            <person name="Sanchez-Garcia M."/>
            <person name="Morin E."/>
            <person name="Andreopoulos B."/>
            <person name="Barry K.W."/>
            <person name="Bonito G."/>
            <person name="Buee M."/>
            <person name="Carver A."/>
            <person name="Chen C."/>
            <person name="Cichocki N."/>
            <person name="Clum A."/>
            <person name="Culley D."/>
            <person name="Crous P.W."/>
            <person name="Fauchery L."/>
            <person name="Girlanda M."/>
            <person name="Hayes R.D."/>
            <person name="Keri Z."/>
            <person name="LaButti K."/>
            <person name="Lipzen A."/>
            <person name="Lombard V."/>
            <person name="Magnuson J."/>
            <person name="Maillard F."/>
            <person name="Murat C."/>
            <person name="Nolan M."/>
            <person name="Ohm R.A."/>
            <person name="Pangilinan J."/>
            <person name="Pereira M.F."/>
            <person name="Perotto S."/>
            <person name="Peter M."/>
            <person name="Pfister S."/>
            <person name="Riley R."/>
            <person name="Sitrit Y."/>
            <person name="Stielow J.B."/>
            <person name="Szollosi G."/>
            <person name="Zifcakova L."/>
            <person name="Stursova M."/>
            <person name="Spatafora J.W."/>
            <person name="Tedersoo L."/>
            <person name="Vaario L.M."/>
            <person name="Yamada A."/>
            <person name="Yan M."/>
            <person name="Wang P."/>
            <person name="Xu J."/>
            <person name="Bruns T."/>
            <person name="Baldrian P."/>
            <person name="Vilgalys R."/>
            <person name="Dunand C."/>
            <person name="Henrissat B."/>
            <person name="Grigoriev I.V."/>
            <person name="Hibbett D."/>
            <person name="Nagy L.G."/>
            <person name="Martin F.M."/>
        </authorList>
    </citation>
    <scope>NUCLEOTIDE SEQUENCE</scope>
    <source>
        <strain evidence="2">UP504</strain>
    </source>
</reference>
<feature type="compositionally biased region" description="Acidic residues" evidence="1">
    <location>
        <begin position="296"/>
        <end position="308"/>
    </location>
</feature>
<feature type="region of interest" description="Disordered" evidence="1">
    <location>
        <begin position="267"/>
        <end position="309"/>
    </location>
</feature>
<feature type="compositionally biased region" description="Basic and acidic residues" evidence="1">
    <location>
        <begin position="267"/>
        <end position="277"/>
    </location>
</feature>
<accession>A0A9P6DYE3</accession>
<feature type="compositionally biased region" description="Low complexity" evidence="1">
    <location>
        <begin position="376"/>
        <end position="385"/>
    </location>
</feature>
<feature type="compositionally biased region" description="Basic and acidic residues" evidence="1">
    <location>
        <begin position="456"/>
        <end position="469"/>
    </location>
</feature>
<evidence type="ECO:0000313" key="3">
    <source>
        <dbReference type="Proteomes" id="UP000886523"/>
    </source>
</evidence>
<feature type="region of interest" description="Disordered" evidence="1">
    <location>
        <begin position="113"/>
        <end position="251"/>
    </location>
</feature>
<evidence type="ECO:0000256" key="1">
    <source>
        <dbReference type="SAM" id="MobiDB-lite"/>
    </source>
</evidence>
<feature type="compositionally biased region" description="Low complexity" evidence="1">
    <location>
        <begin position="44"/>
        <end position="64"/>
    </location>
</feature>
<evidence type="ECO:0000313" key="2">
    <source>
        <dbReference type="EMBL" id="KAF9515874.1"/>
    </source>
</evidence>
<name>A0A9P6DYE3_9AGAM</name>
<feature type="region of interest" description="Disordered" evidence="1">
    <location>
        <begin position="434"/>
        <end position="502"/>
    </location>
</feature>
<dbReference type="Proteomes" id="UP000886523">
    <property type="component" value="Unassembled WGS sequence"/>
</dbReference>
<organism evidence="2 3">
    <name type="scientific">Hydnum rufescens UP504</name>
    <dbReference type="NCBI Taxonomy" id="1448309"/>
    <lineage>
        <taxon>Eukaryota</taxon>
        <taxon>Fungi</taxon>
        <taxon>Dikarya</taxon>
        <taxon>Basidiomycota</taxon>
        <taxon>Agaricomycotina</taxon>
        <taxon>Agaricomycetes</taxon>
        <taxon>Cantharellales</taxon>
        <taxon>Hydnaceae</taxon>
        <taxon>Hydnum</taxon>
    </lineage>
</organism>
<comment type="caution">
    <text evidence="2">The sequence shown here is derived from an EMBL/GenBank/DDBJ whole genome shotgun (WGS) entry which is preliminary data.</text>
</comment>
<feature type="compositionally biased region" description="Polar residues" evidence="1">
    <location>
        <begin position="325"/>
        <end position="342"/>
    </location>
</feature>
<dbReference type="AlphaFoldDB" id="A0A9P6DYE3"/>
<feature type="compositionally biased region" description="Low complexity" evidence="1">
    <location>
        <begin position="14"/>
        <end position="30"/>
    </location>
</feature>
<dbReference type="EMBL" id="MU128945">
    <property type="protein sequence ID" value="KAF9515874.1"/>
    <property type="molecule type" value="Genomic_DNA"/>
</dbReference>
<protein>
    <submittedName>
        <fullName evidence="2">Uncharacterized protein</fullName>
    </submittedName>
</protein>
<sequence length="752" mass="81691">MQDGYTLPQQSDGVPVHVVSQQSSSSHSPVYNPAPTATPHVIALSSPLHSPSDLDLGDHSPPSSGSAPMNFVPPIDGLSFYRHVPQHSDPFSSQNPTQMNYFFHEPVQSPASYYPQFPSGPLRDSDSTPPRRPQRSFNVPNSSLSPGDIPSPPPLPPKYFHYSETLTIDDLTRTPPSRPAPLPPLPPKHLFPLSPQTPPPVPSRDIMMPLPSDVKSASRHPWSSPSDDPSPPTNVSLNKDAEGTPKDDDDLERALMLSRAHYDETAKKNSQLLEEHLSPLSSGTTYDEPLIVREENESESSPVDDGDDEFNRAIRESLRIAELGSSQATGSLSQSVAHSTADLSELTDDDGWEPYDPSAFEDPPLSSMQPSPEPLSPLTAPTTLPDVQSPLPSPFMKTTANTRASQIAPQLRTSASFNDVAILSQPTTPLRSLSTFPVLEGPRRPRSGSYNVSSLELRDGGKDTAREADPGTSIPKGSGELQRAKSVGNLPTRDTRPPPPLPSISFVGDLMTGVSYGYGRAVVLPKTAVPDPRRPFPNVISLGRGEVYFIATPTFRQVLRLLASLGHASITPKVQAYATIDANEIALRPTLQEFVTILWLEIGVPQSRSDMTANQRTHGDTARRGWRTALPESVQHRPGLGSHMYTCQDPLPILPLILPDLASYLQTLLWESRRASDSSGLRRLSKIVDSIYKKDDGDVEIGGRASVISVVPGSSRKLSGMLSRVIPRQKKKTAGTGANEETYDLVTPLRLD</sequence>
<feature type="region of interest" description="Disordered" evidence="1">
    <location>
        <begin position="1"/>
        <end position="71"/>
    </location>
</feature>